<name>A0A1H1WLN3_9PSED</name>
<dbReference type="GO" id="GO:0016747">
    <property type="term" value="F:acyltransferase activity, transferring groups other than amino-acyl groups"/>
    <property type="evidence" value="ECO:0007669"/>
    <property type="project" value="InterPro"/>
</dbReference>
<dbReference type="OrthoDB" id="5736859at2"/>
<organism evidence="2 3">
    <name type="scientific">Pseudomonas oryzae</name>
    <dbReference type="NCBI Taxonomy" id="1392877"/>
    <lineage>
        <taxon>Bacteria</taxon>
        <taxon>Pseudomonadati</taxon>
        <taxon>Pseudomonadota</taxon>
        <taxon>Gammaproteobacteria</taxon>
        <taxon>Pseudomonadales</taxon>
        <taxon>Pseudomonadaceae</taxon>
        <taxon>Pseudomonas</taxon>
    </lineage>
</organism>
<dbReference type="InterPro" id="IPR016181">
    <property type="entry name" value="Acyl_CoA_acyltransferase"/>
</dbReference>
<gene>
    <name evidence="2" type="ORF">SAMN05216221_3116</name>
</gene>
<dbReference type="CDD" id="cd04301">
    <property type="entry name" value="NAT_SF"/>
    <property type="match status" value="1"/>
</dbReference>
<dbReference type="SUPFAM" id="SSF55729">
    <property type="entry name" value="Acyl-CoA N-acyltransferases (Nat)"/>
    <property type="match status" value="1"/>
</dbReference>
<reference evidence="3" key="1">
    <citation type="submission" date="2016-10" db="EMBL/GenBank/DDBJ databases">
        <authorList>
            <person name="Varghese N."/>
            <person name="Submissions S."/>
        </authorList>
    </citation>
    <scope>NUCLEOTIDE SEQUENCE [LARGE SCALE GENOMIC DNA]</scope>
    <source>
        <strain evidence="3">KCTC 32247</strain>
    </source>
</reference>
<dbReference type="EMBL" id="LT629751">
    <property type="protein sequence ID" value="SDS97541.1"/>
    <property type="molecule type" value="Genomic_DNA"/>
</dbReference>
<accession>A0A1H1WLN3</accession>
<dbReference type="Pfam" id="PF12568">
    <property type="entry name" value="PanZ"/>
    <property type="match status" value="1"/>
</dbReference>
<dbReference type="Proteomes" id="UP000243359">
    <property type="component" value="Chromosome I"/>
</dbReference>
<dbReference type="AlphaFoldDB" id="A0A1H1WLN3"/>
<dbReference type="PROSITE" id="PS51186">
    <property type="entry name" value="GNAT"/>
    <property type="match status" value="1"/>
</dbReference>
<keyword evidence="3" id="KW-1185">Reference proteome</keyword>
<keyword evidence="2" id="KW-0808">Transferase</keyword>
<evidence type="ECO:0000313" key="2">
    <source>
        <dbReference type="EMBL" id="SDS97541.1"/>
    </source>
</evidence>
<proteinExistence type="predicted"/>
<feature type="domain" description="N-acetyltransferase" evidence="1">
    <location>
        <begin position="6"/>
        <end position="134"/>
    </location>
</feature>
<dbReference type="InterPro" id="IPR040448">
    <property type="entry name" value="PanZ_GNAT"/>
</dbReference>
<dbReference type="Gene3D" id="3.40.630.30">
    <property type="match status" value="1"/>
</dbReference>
<evidence type="ECO:0000313" key="3">
    <source>
        <dbReference type="Proteomes" id="UP000243359"/>
    </source>
</evidence>
<dbReference type="InterPro" id="IPR000182">
    <property type="entry name" value="GNAT_dom"/>
</dbReference>
<protein>
    <submittedName>
        <fullName evidence="2">Acetyltransferase (GNAT) domain-containing protein</fullName>
    </submittedName>
</protein>
<dbReference type="RefSeq" id="WP_090349968.1">
    <property type="nucleotide sequence ID" value="NZ_LT629751.1"/>
</dbReference>
<sequence>MPVIVEAVVQPSAQDRTDLEKIYADAPAWLLAPHADAAGLIDAGLARGCLIAGRFNDRLLGAAWLEQAADGWRLAHICVRKITRGRGVGQRLIAAARQRAADTCQPLALLAPRNHLEVQALARRLDLPVIDPAD</sequence>
<dbReference type="STRING" id="1392877.SAMN05216221_3116"/>
<evidence type="ECO:0000259" key="1">
    <source>
        <dbReference type="PROSITE" id="PS51186"/>
    </source>
</evidence>